<dbReference type="PROSITE" id="PS51686">
    <property type="entry name" value="SAM_MT_RSMB_NOP"/>
    <property type="match status" value="1"/>
</dbReference>
<evidence type="ECO:0000256" key="3">
    <source>
        <dbReference type="ARBA" id="ARBA00007494"/>
    </source>
</evidence>
<dbReference type="InterPro" id="IPR023267">
    <property type="entry name" value="RCMT"/>
</dbReference>
<comment type="catalytic activity">
    <reaction evidence="13">
        <text>cytidine(967) in 16S rRNA + S-adenosyl-L-methionine = 5-methylcytidine(967) in 16S rRNA + S-adenosyl-L-homocysteine + H(+)</text>
        <dbReference type="Rhea" id="RHEA:42748"/>
        <dbReference type="Rhea" id="RHEA-COMP:10219"/>
        <dbReference type="Rhea" id="RHEA-COMP:10220"/>
        <dbReference type="ChEBI" id="CHEBI:15378"/>
        <dbReference type="ChEBI" id="CHEBI:57856"/>
        <dbReference type="ChEBI" id="CHEBI:59789"/>
        <dbReference type="ChEBI" id="CHEBI:74483"/>
        <dbReference type="ChEBI" id="CHEBI:82748"/>
        <dbReference type="EC" id="2.1.1.176"/>
    </reaction>
</comment>
<dbReference type="EMBL" id="UOFD01000021">
    <property type="protein sequence ID" value="VAW50946.1"/>
    <property type="molecule type" value="Genomic_DNA"/>
</dbReference>
<keyword evidence="10" id="KW-0694">RNA-binding</keyword>
<evidence type="ECO:0000256" key="8">
    <source>
        <dbReference type="ARBA" id="ARBA00022679"/>
    </source>
</evidence>
<evidence type="ECO:0000256" key="10">
    <source>
        <dbReference type="ARBA" id="ARBA00022884"/>
    </source>
</evidence>
<evidence type="ECO:0000256" key="9">
    <source>
        <dbReference type="ARBA" id="ARBA00022691"/>
    </source>
</evidence>
<organism evidence="15">
    <name type="scientific">hydrothermal vent metagenome</name>
    <dbReference type="NCBI Taxonomy" id="652676"/>
    <lineage>
        <taxon>unclassified sequences</taxon>
        <taxon>metagenomes</taxon>
        <taxon>ecological metagenomes</taxon>
    </lineage>
</organism>
<dbReference type="InterPro" id="IPR054728">
    <property type="entry name" value="RsmB-like_ferredoxin"/>
</dbReference>
<sequence>MATSSPSKKKKKDAEKTSVARAVSLKALKLVFNGQSLSAVQIHTTDKLEDARDRGLANEIVNGVLRWRWQLEFFISQLLKKPLKPKDIDVQLVLLMALYELNECRTPDYAVINESVELVRRAGKKWAAGLVNAVLRSFTRDKKTLLAAINDGVVRYSHPPWLLEKIKADWPQHWQKILAANNQRPVFCLRVNELRHSALQYQKLLLDNDIESNVIAIAEQALKLASGIDVRLLPGFADGAVSVQDAGAQLVAELLNVSKGDRVLDLCAAPGGKTCHLLEHYPEIDGLLAVEFNEKRMQRVQENLQRLQLESRAKLIVADARDTKQWWDGDKFDRILIDAPCSASGVIRRHPDIKTLRRASDIAPLVTLQSEILSAAWQMLKPGGEMLYVTCSIFKDENQNQMKSFLASSDATEIIIDADWGEACEYGRQLFPGEQDADGFYYCRLKKAI</sequence>
<dbReference type="Gene3D" id="3.40.50.150">
    <property type="entry name" value="Vaccinia Virus protein VP39"/>
    <property type="match status" value="1"/>
</dbReference>
<dbReference type="GO" id="GO:0005829">
    <property type="term" value="C:cytosol"/>
    <property type="evidence" value="ECO:0007669"/>
    <property type="project" value="TreeGrafter"/>
</dbReference>
<dbReference type="CDD" id="cd02440">
    <property type="entry name" value="AdoMet_MTases"/>
    <property type="match status" value="1"/>
</dbReference>
<dbReference type="GO" id="GO:0003723">
    <property type="term" value="F:RNA binding"/>
    <property type="evidence" value="ECO:0007669"/>
    <property type="project" value="UniProtKB-KW"/>
</dbReference>
<keyword evidence="6" id="KW-0698">rRNA processing</keyword>
<reference evidence="15" key="1">
    <citation type="submission" date="2018-06" db="EMBL/GenBank/DDBJ databases">
        <authorList>
            <person name="Zhirakovskaya E."/>
        </authorList>
    </citation>
    <scope>NUCLEOTIDE SEQUENCE</scope>
</reference>
<accession>A0A3B0X2U5</accession>
<keyword evidence="7 15" id="KW-0489">Methyltransferase</keyword>
<dbReference type="InterPro" id="IPR035926">
    <property type="entry name" value="NusB-like_sf"/>
</dbReference>
<dbReference type="AlphaFoldDB" id="A0A3B0X2U5"/>
<dbReference type="Pfam" id="PF01189">
    <property type="entry name" value="Methyltr_RsmB-F"/>
    <property type="match status" value="1"/>
</dbReference>
<dbReference type="NCBIfam" id="NF008149">
    <property type="entry name" value="PRK10901.1"/>
    <property type="match status" value="1"/>
</dbReference>
<gene>
    <name evidence="15" type="ORF">MNBD_GAMMA06-1622</name>
</gene>
<dbReference type="Pfam" id="PF01029">
    <property type="entry name" value="NusB"/>
    <property type="match status" value="1"/>
</dbReference>
<proteinExistence type="inferred from homology"/>
<comment type="function">
    <text evidence="1">Specifically methylates the cytosine at position 967 (m5C967) of 16S rRNA.</text>
</comment>
<keyword evidence="9" id="KW-0949">S-adenosyl-L-methionine</keyword>
<dbReference type="PRINTS" id="PR02008">
    <property type="entry name" value="RCMTFAMILY"/>
</dbReference>
<evidence type="ECO:0000256" key="12">
    <source>
        <dbReference type="ARBA" id="ARBA00031088"/>
    </source>
</evidence>
<dbReference type="InterPro" id="IPR029063">
    <property type="entry name" value="SAM-dependent_MTases_sf"/>
</dbReference>
<dbReference type="SUPFAM" id="SSF53335">
    <property type="entry name" value="S-adenosyl-L-methionine-dependent methyltransferases"/>
    <property type="match status" value="1"/>
</dbReference>
<dbReference type="GO" id="GO:0006355">
    <property type="term" value="P:regulation of DNA-templated transcription"/>
    <property type="evidence" value="ECO:0007669"/>
    <property type="project" value="InterPro"/>
</dbReference>
<dbReference type="Gene3D" id="1.10.287.730">
    <property type="entry name" value="Helix hairpin bin"/>
    <property type="match status" value="1"/>
</dbReference>
<comment type="subcellular location">
    <subcellularLocation>
        <location evidence="2">Cytoplasm</location>
    </subcellularLocation>
</comment>
<evidence type="ECO:0000256" key="13">
    <source>
        <dbReference type="ARBA" id="ARBA00047283"/>
    </source>
</evidence>
<feature type="domain" description="SAM-dependent MTase RsmB/NOP-type" evidence="14">
    <location>
        <begin position="177"/>
        <end position="448"/>
    </location>
</feature>
<dbReference type="InterPro" id="IPR001678">
    <property type="entry name" value="MeTrfase_RsmB-F_NOP2_dom"/>
</dbReference>
<dbReference type="NCBIfam" id="NF011494">
    <property type="entry name" value="PRK14902.1"/>
    <property type="match status" value="1"/>
</dbReference>
<dbReference type="GO" id="GO:0070475">
    <property type="term" value="P:rRNA base methylation"/>
    <property type="evidence" value="ECO:0007669"/>
    <property type="project" value="TreeGrafter"/>
</dbReference>
<dbReference type="Gene3D" id="3.30.70.1170">
    <property type="entry name" value="Sun protein, domain 3"/>
    <property type="match status" value="1"/>
</dbReference>
<keyword evidence="5" id="KW-0963">Cytoplasm</keyword>
<dbReference type="PANTHER" id="PTHR22807:SF61">
    <property type="entry name" value="NOL1_NOP2_SUN FAMILY PROTEIN _ ANTITERMINATION NUSB DOMAIN-CONTAINING PROTEIN"/>
    <property type="match status" value="1"/>
</dbReference>
<evidence type="ECO:0000256" key="1">
    <source>
        <dbReference type="ARBA" id="ARBA00002724"/>
    </source>
</evidence>
<evidence type="ECO:0000256" key="6">
    <source>
        <dbReference type="ARBA" id="ARBA00022552"/>
    </source>
</evidence>
<dbReference type="Pfam" id="PF22458">
    <property type="entry name" value="RsmF-B_ferredox"/>
    <property type="match status" value="1"/>
</dbReference>
<dbReference type="SUPFAM" id="SSF48013">
    <property type="entry name" value="NusB-like"/>
    <property type="match status" value="1"/>
</dbReference>
<comment type="similarity">
    <text evidence="3">Belongs to the class I-like SAM-binding methyltransferase superfamily. RsmB/NOP family.</text>
</comment>
<dbReference type="NCBIfam" id="TIGR00563">
    <property type="entry name" value="rsmB"/>
    <property type="match status" value="1"/>
</dbReference>
<dbReference type="GO" id="GO:0009383">
    <property type="term" value="F:rRNA (cytosine-C5-)-methyltransferase activity"/>
    <property type="evidence" value="ECO:0007669"/>
    <property type="project" value="TreeGrafter"/>
</dbReference>
<evidence type="ECO:0000256" key="4">
    <source>
        <dbReference type="ARBA" id="ARBA00012140"/>
    </source>
</evidence>
<name>A0A3B0X2U5_9ZZZZ</name>
<evidence type="ECO:0000256" key="7">
    <source>
        <dbReference type="ARBA" id="ARBA00022603"/>
    </source>
</evidence>
<dbReference type="PANTHER" id="PTHR22807">
    <property type="entry name" value="NOP2 YEAST -RELATED NOL1/NOP2/FMU SUN DOMAIN-CONTAINING"/>
    <property type="match status" value="1"/>
</dbReference>
<evidence type="ECO:0000256" key="11">
    <source>
        <dbReference type="ARBA" id="ARBA00030399"/>
    </source>
</evidence>
<dbReference type="InterPro" id="IPR004573">
    <property type="entry name" value="rRNA_ssu_MeTfrase_B"/>
</dbReference>
<dbReference type="FunFam" id="3.40.50.150:FF:000022">
    <property type="entry name" value="Ribosomal RNA small subunit methyltransferase B"/>
    <property type="match status" value="1"/>
</dbReference>
<dbReference type="InterPro" id="IPR049560">
    <property type="entry name" value="MeTrfase_RsmB-F_NOP2_cat"/>
</dbReference>
<dbReference type="Gene3D" id="1.10.940.10">
    <property type="entry name" value="NusB-like"/>
    <property type="match status" value="1"/>
</dbReference>
<dbReference type="EC" id="2.1.1.176" evidence="4"/>
<dbReference type="InterPro" id="IPR006027">
    <property type="entry name" value="NusB_RsmB_TIM44"/>
</dbReference>
<evidence type="ECO:0000259" key="14">
    <source>
        <dbReference type="PROSITE" id="PS51686"/>
    </source>
</evidence>
<dbReference type="PROSITE" id="PS01153">
    <property type="entry name" value="NOL1_NOP2_SUN"/>
    <property type="match status" value="1"/>
</dbReference>
<keyword evidence="8 15" id="KW-0808">Transferase</keyword>
<evidence type="ECO:0000256" key="2">
    <source>
        <dbReference type="ARBA" id="ARBA00004496"/>
    </source>
</evidence>
<dbReference type="InterPro" id="IPR018314">
    <property type="entry name" value="RsmB/NOL1/NOP2-like_CS"/>
</dbReference>
<evidence type="ECO:0000256" key="5">
    <source>
        <dbReference type="ARBA" id="ARBA00022490"/>
    </source>
</evidence>
<protein>
    <recommendedName>
        <fullName evidence="4">16S rRNA (cytosine(967)-C(5))-methyltransferase</fullName>
        <ecNumber evidence="4">2.1.1.176</ecNumber>
    </recommendedName>
    <alternativeName>
        <fullName evidence="11">16S rRNA m5C967 methyltransferase</fullName>
    </alternativeName>
    <alternativeName>
        <fullName evidence="12">rRNA (cytosine-C(5)-)-methyltransferase RsmB</fullName>
    </alternativeName>
</protein>
<evidence type="ECO:0000313" key="15">
    <source>
        <dbReference type="EMBL" id="VAW50946.1"/>
    </source>
</evidence>